<proteinExistence type="inferred from homology"/>
<keyword evidence="4" id="KW-1185">Reference proteome</keyword>
<dbReference type="EMBL" id="CP009110">
    <property type="protein sequence ID" value="AIJ23870.1"/>
    <property type="molecule type" value="Genomic_DNA"/>
</dbReference>
<evidence type="ECO:0000313" key="4">
    <source>
        <dbReference type="Proteomes" id="UP000062973"/>
    </source>
</evidence>
<dbReference type="eggNOG" id="COG0589">
    <property type="taxonomic scope" value="Bacteria"/>
</dbReference>
<dbReference type="OrthoDB" id="5419113at2"/>
<comment type="similarity">
    <text evidence="1">Belongs to the universal stress protein A family.</text>
</comment>
<dbReference type="SUPFAM" id="SSF52402">
    <property type="entry name" value="Adenine nucleotide alpha hydrolases-like"/>
    <property type="match status" value="1"/>
</dbReference>
<dbReference type="HOGENOM" id="CLU_049301_19_2_11"/>
<dbReference type="Proteomes" id="UP000062973">
    <property type="component" value="Chromosome"/>
</dbReference>
<evidence type="ECO:0000313" key="3">
    <source>
        <dbReference type="EMBL" id="AIJ23870.1"/>
    </source>
</evidence>
<accession>A0A076MYT8</accession>
<gene>
    <name evidence="3" type="ORF">AMETH_3778</name>
</gene>
<dbReference type="Gene3D" id="3.40.50.12370">
    <property type="match status" value="1"/>
</dbReference>
<organism evidence="3 4">
    <name type="scientific">Amycolatopsis methanolica 239</name>
    <dbReference type="NCBI Taxonomy" id="1068978"/>
    <lineage>
        <taxon>Bacteria</taxon>
        <taxon>Bacillati</taxon>
        <taxon>Actinomycetota</taxon>
        <taxon>Actinomycetes</taxon>
        <taxon>Pseudonocardiales</taxon>
        <taxon>Pseudonocardiaceae</taxon>
        <taxon>Amycolatopsis</taxon>
        <taxon>Amycolatopsis methanolica group</taxon>
    </lineage>
</organism>
<sequence>MAVLVAVTDSDEGTPALDTAVAEARRRRTGLLAANLRLAPLDTSHVPDDVETTVLEREPDVEVGQHVLGLLDRHRDEVDLLVIGMKRRSPVGKLVLGSLAQFLLLNADVPVLAVKTPG</sequence>
<dbReference type="PRINTS" id="PR01438">
    <property type="entry name" value="UNVRSLSTRESS"/>
</dbReference>
<name>A0A076MYT8_AMYME</name>
<evidence type="ECO:0000256" key="1">
    <source>
        <dbReference type="ARBA" id="ARBA00008791"/>
    </source>
</evidence>
<evidence type="ECO:0000259" key="2">
    <source>
        <dbReference type="Pfam" id="PF00582"/>
    </source>
</evidence>
<dbReference type="KEGG" id="amq:AMETH_3778"/>
<dbReference type="Pfam" id="PF00582">
    <property type="entry name" value="Usp"/>
    <property type="match status" value="1"/>
</dbReference>
<reference evidence="3 4" key="1">
    <citation type="submission" date="2014-07" db="EMBL/GenBank/DDBJ databases">
        <title>Whole Genome Sequence of the Amycolatopsis methanolica 239.</title>
        <authorList>
            <person name="Tang B."/>
        </authorList>
    </citation>
    <scope>NUCLEOTIDE SEQUENCE [LARGE SCALE GENOMIC DNA]</scope>
    <source>
        <strain evidence="3 4">239</strain>
    </source>
</reference>
<dbReference type="AlphaFoldDB" id="A0A076MYT8"/>
<feature type="domain" description="UspA" evidence="2">
    <location>
        <begin position="75"/>
        <end position="115"/>
    </location>
</feature>
<dbReference type="InterPro" id="IPR006015">
    <property type="entry name" value="Universal_stress_UspA"/>
</dbReference>
<dbReference type="PATRIC" id="fig|1068978.7.peg.4041"/>
<dbReference type="RefSeq" id="WP_017982703.1">
    <property type="nucleotide sequence ID" value="NZ_AQUL01000001.1"/>
</dbReference>
<dbReference type="CDD" id="cd00293">
    <property type="entry name" value="USP-like"/>
    <property type="match status" value="1"/>
</dbReference>
<protein>
    <submittedName>
        <fullName evidence="3">Universal stress protein</fullName>
    </submittedName>
</protein>
<dbReference type="InterPro" id="IPR006016">
    <property type="entry name" value="UspA"/>
</dbReference>
<dbReference type="STRING" id="1068978.AMETH_3778"/>